<organism evidence="8">
    <name type="scientific">Leucothrix mucor</name>
    <dbReference type="NCBI Taxonomy" id="45248"/>
    <lineage>
        <taxon>Bacteria</taxon>
        <taxon>Pseudomonadati</taxon>
        <taxon>Pseudomonadota</taxon>
        <taxon>Gammaproteobacteria</taxon>
        <taxon>Thiotrichales</taxon>
        <taxon>Thiotrichaceae</taxon>
        <taxon>Leucothrix</taxon>
    </lineage>
</organism>
<keyword evidence="5 7" id="KW-1133">Transmembrane helix</keyword>
<feature type="transmembrane region" description="Helical" evidence="7">
    <location>
        <begin position="177"/>
        <end position="200"/>
    </location>
</feature>
<evidence type="ECO:0000256" key="3">
    <source>
        <dbReference type="ARBA" id="ARBA00022519"/>
    </source>
</evidence>
<keyword evidence="2" id="KW-1003">Cell membrane</keyword>
<accession>A0A7V2WTY8</accession>
<proteinExistence type="predicted"/>
<dbReference type="Proteomes" id="UP000885750">
    <property type="component" value="Unassembled WGS sequence"/>
</dbReference>
<gene>
    <name evidence="8" type="ORF">ENJ51_00240</name>
</gene>
<keyword evidence="4 7" id="KW-0812">Transmembrane</keyword>
<evidence type="ECO:0000256" key="1">
    <source>
        <dbReference type="ARBA" id="ARBA00004533"/>
    </source>
</evidence>
<feature type="transmembrane region" description="Helical" evidence="7">
    <location>
        <begin position="151"/>
        <end position="171"/>
    </location>
</feature>
<dbReference type="InterPro" id="IPR051800">
    <property type="entry name" value="PqiA-PqiB_transport"/>
</dbReference>
<comment type="caution">
    <text evidence="8">The sequence shown here is derived from an EMBL/GenBank/DDBJ whole genome shotgun (WGS) entry which is preliminary data.</text>
</comment>
<dbReference type="GO" id="GO:0005886">
    <property type="term" value="C:plasma membrane"/>
    <property type="evidence" value="ECO:0007669"/>
    <property type="project" value="UniProtKB-SubCell"/>
</dbReference>
<keyword evidence="6 7" id="KW-0472">Membrane</keyword>
<feature type="transmembrane region" description="Helical" evidence="7">
    <location>
        <begin position="59"/>
        <end position="85"/>
    </location>
</feature>
<reference evidence="8" key="1">
    <citation type="journal article" date="2020" name="mSystems">
        <title>Genome- and Community-Level Interaction Insights into Carbon Utilization and Element Cycling Functions of Hydrothermarchaeota in Hydrothermal Sediment.</title>
        <authorList>
            <person name="Zhou Z."/>
            <person name="Liu Y."/>
            <person name="Xu W."/>
            <person name="Pan J."/>
            <person name="Luo Z.H."/>
            <person name="Li M."/>
        </authorList>
    </citation>
    <scope>NUCLEOTIDE SEQUENCE [LARGE SCALE GENOMIC DNA]</scope>
    <source>
        <strain evidence="8">HyVt-493</strain>
    </source>
</reference>
<dbReference type="PANTHER" id="PTHR30462">
    <property type="entry name" value="INTERMEMBRANE TRANSPORT PROTEIN PQIB-RELATED"/>
    <property type="match status" value="1"/>
</dbReference>
<comment type="subcellular location">
    <subcellularLocation>
        <location evidence="1">Cell inner membrane</location>
    </subcellularLocation>
</comment>
<evidence type="ECO:0000256" key="7">
    <source>
        <dbReference type="SAM" id="Phobius"/>
    </source>
</evidence>
<sequence length="217" mass="23998">MSKNKSNYNLTNTQATHIACPDCDLILSVPKLIDNQVARCIRCDATLFKHQKNSINRTLAFAITGFILFVISNLFPLLSLKAIGLTQESSLLSTALALFEADRPLLSLIILLTTFIFPATTLLGTIYVLIQVKTNCANTYTAPLFRFLRSTDAWGMLEIFMLAILVALVKLGNVADVIYGVSLYAFCLLILSLSLLSYSLNPQDVWNSLRNKQGDSL</sequence>
<protein>
    <submittedName>
        <fullName evidence="8">Paraquat-inducible protein A</fullName>
    </submittedName>
</protein>
<evidence type="ECO:0000256" key="5">
    <source>
        <dbReference type="ARBA" id="ARBA00022989"/>
    </source>
</evidence>
<dbReference type="Pfam" id="PF04403">
    <property type="entry name" value="PqiA"/>
    <property type="match status" value="1"/>
</dbReference>
<evidence type="ECO:0000313" key="8">
    <source>
        <dbReference type="EMBL" id="HFC91219.1"/>
    </source>
</evidence>
<evidence type="ECO:0000256" key="2">
    <source>
        <dbReference type="ARBA" id="ARBA00022475"/>
    </source>
</evidence>
<dbReference type="AlphaFoldDB" id="A0A7V2WTY8"/>
<feature type="transmembrane region" description="Helical" evidence="7">
    <location>
        <begin position="105"/>
        <end position="130"/>
    </location>
</feature>
<evidence type="ECO:0000256" key="6">
    <source>
        <dbReference type="ARBA" id="ARBA00023136"/>
    </source>
</evidence>
<dbReference type="PANTHER" id="PTHR30462:SF3">
    <property type="entry name" value="INTERMEMBRANE TRANSPORT PROTEIN PQIA"/>
    <property type="match status" value="1"/>
</dbReference>
<evidence type="ECO:0000256" key="4">
    <source>
        <dbReference type="ARBA" id="ARBA00022692"/>
    </source>
</evidence>
<dbReference type="InterPro" id="IPR007498">
    <property type="entry name" value="PqiA-like"/>
</dbReference>
<dbReference type="EMBL" id="DRMS01000007">
    <property type="protein sequence ID" value="HFC91219.1"/>
    <property type="molecule type" value="Genomic_DNA"/>
</dbReference>
<keyword evidence="3" id="KW-0997">Cell inner membrane</keyword>
<name>A0A7V2WTY8_LEUMU</name>